<dbReference type="STRING" id="60547.GCA_000751215_06730"/>
<dbReference type="PANTHER" id="PTHR45588:SF1">
    <property type="entry name" value="WW DOMAIN-CONTAINING PROTEIN"/>
    <property type="match status" value="1"/>
</dbReference>
<organism evidence="3 4">
    <name type="scientific">Caballeronia glathei</name>
    <dbReference type="NCBI Taxonomy" id="60547"/>
    <lineage>
        <taxon>Bacteria</taxon>
        <taxon>Pseudomonadati</taxon>
        <taxon>Pseudomonadota</taxon>
        <taxon>Betaproteobacteria</taxon>
        <taxon>Burkholderiales</taxon>
        <taxon>Burkholderiaceae</taxon>
        <taxon>Caballeronia</taxon>
    </lineage>
</organism>
<dbReference type="SUPFAM" id="SSF48452">
    <property type="entry name" value="TPR-like"/>
    <property type="match status" value="1"/>
</dbReference>
<evidence type="ECO:0000256" key="1">
    <source>
        <dbReference type="PROSITE-ProRule" id="PRU00339"/>
    </source>
</evidence>
<sequence>MRIVLATFIVALSGLPSIVNAQASDPTSTTNLLGSVHLANSCDPAVKPAFDRGVALLHSFWFSAAIDTFNEVLERDPSCSMAEWGIALSEWSNPFGGYRSPQAVLAGAAAVERAKELGFKTERERAYVMAVDQLYKDSGSTSEAARERAYETAMAEVTASYPKDIEARVFYALAIDQDVDPTDKSYAQRLKAGAILEKEFAKQPNHPGIAHYIIHTYDVPPLASRSLVAARRYATIAPDAPHALHMPSHTFTRLGLWEESIDANVRSAGAAAEDPSAAAEQLHAQDYVVYAFLQTGQDEAARAVVGSIGPIGARISSAAPGNAAPPTAGYYARAAMPARYAIERDAWNEAAALQPHETPFPFVDSVTYFARGLGAARIGDVSAAVNDRDKLAQLRDALLASKDLYWAGQVAIQQLEVAAWIAFDEGHQGDAVSTMQEAALKEDATDKSAITPGPLKPARELLGEMLLRLDRPSEALEEFESVLQKEPNRFRATAEAAEAANALGDQAKTRMYQRRLVKLGVHGDTPAREEIQEARLSLTRDR</sequence>
<dbReference type="InterPro" id="IPR011990">
    <property type="entry name" value="TPR-like_helical_dom_sf"/>
</dbReference>
<feature type="repeat" description="TPR" evidence="1">
    <location>
        <begin position="456"/>
        <end position="489"/>
    </location>
</feature>
<keyword evidence="4" id="KW-1185">Reference proteome</keyword>
<name>A0A069PBB2_9BURK</name>
<gene>
    <name evidence="3" type="ORF">BG61_05535</name>
</gene>
<dbReference type="PANTHER" id="PTHR45588">
    <property type="entry name" value="TPR DOMAIN-CONTAINING PROTEIN"/>
    <property type="match status" value="1"/>
</dbReference>
<protein>
    <submittedName>
        <fullName evidence="3">Uncharacterized protein</fullName>
    </submittedName>
</protein>
<accession>A0A069PBB2</accession>
<dbReference type="Gene3D" id="1.25.40.10">
    <property type="entry name" value="Tetratricopeptide repeat domain"/>
    <property type="match status" value="1"/>
</dbReference>
<comment type="caution">
    <text evidence="3">The sequence shown here is derived from an EMBL/GenBank/DDBJ whole genome shotgun (WGS) entry which is preliminary data.</text>
</comment>
<reference evidence="3 4" key="1">
    <citation type="submission" date="2014-03" db="EMBL/GenBank/DDBJ databases">
        <title>Draft Genome Sequences of Four Burkholderia Strains.</title>
        <authorList>
            <person name="Liu X.Y."/>
            <person name="Li C.X."/>
            <person name="Xu J.H."/>
        </authorList>
    </citation>
    <scope>NUCLEOTIDE SEQUENCE [LARGE SCALE GENOMIC DNA]</scope>
    <source>
        <strain evidence="3 4">DSM 50014</strain>
    </source>
</reference>
<dbReference type="AlphaFoldDB" id="A0A069PBB2"/>
<keyword evidence="1" id="KW-0802">TPR repeat</keyword>
<proteinExistence type="predicted"/>
<dbReference type="Proteomes" id="UP000027466">
    <property type="component" value="Unassembled WGS sequence"/>
</dbReference>
<evidence type="ECO:0000313" key="4">
    <source>
        <dbReference type="Proteomes" id="UP000027466"/>
    </source>
</evidence>
<evidence type="ECO:0000256" key="2">
    <source>
        <dbReference type="SAM" id="SignalP"/>
    </source>
</evidence>
<keyword evidence="2" id="KW-0732">Signal</keyword>
<dbReference type="InterPro" id="IPR019734">
    <property type="entry name" value="TPR_rpt"/>
</dbReference>
<feature type="signal peptide" evidence="2">
    <location>
        <begin position="1"/>
        <end position="21"/>
    </location>
</feature>
<dbReference type="PROSITE" id="PS50005">
    <property type="entry name" value="TPR"/>
    <property type="match status" value="1"/>
</dbReference>
<dbReference type="EMBL" id="JFHC01000120">
    <property type="protein sequence ID" value="KDR37950.1"/>
    <property type="molecule type" value="Genomic_DNA"/>
</dbReference>
<feature type="chain" id="PRO_5001667378" evidence="2">
    <location>
        <begin position="22"/>
        <end position="542"/>
    </location>
</feature>
<evidence type="ECO:0000313" key="3">
    <source>
        <dbReference type="EMBL" id="KDR37950.1"/>
    </source>
</evidence>